<dbReference type="EC" id="1.1.1.94" evidence="12"/>
<keyword evidence="2" id="KW-0444">Lipid biosynthesis</keyword>
<dbReference type="GO" id="GO:0046168">
    <property type="term" value="P:glycerol-3-phosphate catabolic process"/>
    <property type="evidence" value="ECO:0007669"/>
    <property type="project" value="InterPro"/>
</dbReference>
<evidence type="ECO:0000256" key="4">
    <source>
        <dbReference type="ARBA" id="ARBA00023027"/>
    </source>
</evidence>
<dbReference type="InterPro" id="IPR011128">
    <property type="entry name" value="G3P_DH_NAD-dep_N"/>
</dbReference>
<evidence type="ECO:0000256" key="5">
    <source>
        <dbReference type="ARBA" id="ARBA00023098"/>
    </source>
</evidence>
<evidence type="ECO:0000256" key="10">
    <source>
        <dbReference type="PIRSR" id="PIRSR000114-3"/>
    </source>
</evidence>
<dbReference type="InterPro" id="IPR006168">
    <property type="entry name" value="G3P_DH_NAD-dep"/>
</dbReference>
<name>A0A449B574_9BACT</name>
<dbReference type="GO" id="GO:0141153">
    <property type="term" value="F:glycerol-3-phosphate dehydrogenase (NADP+) activity"/>
    <property type="evidence" value="ECO:0007669"/>
    <property type="project" value="RHEA"/>
</dbReference>
<dbReference type="Pfam" id="PF07479">
    <property type="entry name" value="NAD_Gly3P_dh_C"/>
    <property type="match status" value="1"/>
</dbReference>
<feature type="binding site" evidence="10">
    <location>
        <position position="142"/>
    </location>
    <ligand>
        <name>NAD(+)</name>
        <dbReference type="ChEBI" id="CHEBI:57540"/>
    </ligand>
</feature>
<evidence type="ECO:0000313" key="16">
    <source>
        <dbReference type="Proteomes" id="UP000290243"/>
    </source>
</evidence>
<dbReference type="Gene3D" id="1.10.1040.10">
    <property type="entry name" value="N-(1-d-carboxylethyl)-l-norvaline Dehydrogenase, domain 2"/>
    <property type="match status" value="1"/>
</dbReference>
<keyword evidence="7" id="KW-1208">Phospholipid metabolism</keyword>
<accession>A0A449B574</accession>
<comment type="similarity">
    <text evidence="1 11">Belongs to the NAD-dependent glycerol-3-phosphate dehydrogenase family.</text>
</comment>
<evidence type="ECO:0000256" key="11">
    <source>
        <dbReference type="RuleBase" id="RU000437"/>
    </source>
</evidence>
<dbReference type="GO" id="GO:0005975">
    <property type="term" value="P:carbohydrate metabolic process"/>
    <property type="evidence" value="ECO:0007669"/>
    <property type="project" value="InterPro"/>
</dbReference>
<dbReference type="InterPro" id="IPR006109">
    <property type="entry name" value="G3P_DH_NAD-dep_C"/>
</dbReference>
<proteinExistence type="inferred from homology"/>
<dbReference type="EMBL" id="LR215037">
    <property type="protein sequence ID" value="VEU75678.1"/>
    <property type="molecule type" value="Genomic_DNA"/>
</dbReference>
<feature type="binding site" evidence="9">
    <location>
        <begin position="258"/>
        <end position="259"/>
    </location>
    <ligand>
        <name>substrate</name>
    </ligand>
</feature>
<dbReference type="InterPro" id="IPR008927">
    <property type="entry name" value="6-PGluconate_DH-like_C_sf"/>
</dbReference>
<evidence type="ECO:0000256" key="3">
    <source>
        <dbReference type="ARBA" id="ARBA00023002"/>
    </source>
</evidence>
<feature type="domain" description="Glycerol-3-phosphate dehydrogenase NAD-dependent C-terminal" evidence="14">
    <location>
        <begin position="181"/>
        <end position="323"/>
    </location>
</feature>
<dbReference type="GO" id="GO:0008654">
    <property type="term" value="P:phospholipid biosynthetic process"/>
    <property type="evidence" value="ECO:0007669"/>
    <property type="project" value="UniProtKB-KW"/>
</dbReference>
<evidence type="ECO:0000256" key="12">
    <source>
        <dbReference type="RuleBase" id="RU000439"/>
    </source>
</evidence>
<feature type="binding site" evidence="10">
    <location>
        <position position="280"/>
    </location>
    <ligand>
        <name>NAD(+)</name>
        <dbReference type="ChEBI" id="CHEBI:57540"/>
    </ligand>
</feature>
<dbReference type="AlphaFoldDB" id="A0A449B574"/>
<dbReference type="PIRSF" id="PIRSF000114">
    <property type="entry name" value="Glycerol-3-P_dh"/>
    <property type="match status" value="1"/>
</dbReference>
<dbReference type="Pfam" id="PF01210">
    <property type="entry name" value="NAD_Gly3P_dh_N"/>
    <property type="match status" value="1"/>
</dbReference>
<dbReference type="InterPro" id="IPR013328">
    <property type="entry name" value="6PGD_dom2"/>
</dbReference>
<feature type="binding site" evidence="10">
    <location>
        <position position="258"/>
    </location>
    <ligand>
        <name>NAD(+)</name>
        <dbReference type="ChEBI" id="CHEBI:57540"/>
    </ligand>
</feature>
<evidence type="ECO:0000259" key="13">
    <source>
        <dbReference type="Pfam" id="PF01210"/>
    </source>
</evidence>
<dbReference type="InterPro" id="IPR036291">
    <property type="entry name" value="NAD(P)-bd_dom_sf"/>
</dbReference>
<sequence>MSNITFIGTGAFASALATTLSLNNHKILMWGIDKKEVEDINNGVNSKYFSNINFNNKNNIRATLDLQEALLNTEYLIIAIPSSAIKSVSLMIREIIKERKINIINVSKGIDKETKKFFSEVFYSYFGKNINNFCSLIGPSFADEVFENKLTIVNAVGENITYLKEISELFSNQYFRVVANDNKGLELFAALKNILAIGMGISSKIYPGKNPQAALLTIGINDINEIYKSMFPNVNENSILSFCGFGDIVLTCLNDKSRNYSFGASVADLGIKEALLANSKTVEGYFNSKILLEFLNENSKIKAPFLRKIVEILNEKTSLENLLDFIKNY</sequence>
<evidence type="ECO:0000256" key="2">
    <source>
        <dbReference type="ARBA" id="ARBA00022516"/>
    </source>
</evidence>
<keyword evidence="16" id="KW-1185">Reference proteome</keyword>
<keyword evidence="4 10" id="KW-0520">NAD</keyword>
<dbReference type="KEGG" id="mmau:NCTC10168_00606"/>
<dbReference type="Gene3D" id="3.40.50.720">
    <property type="entry name" value="NAD(P)-binding Rossmann-like Domain"/>
    <property type="match status" value="1"/>
</dbReference>
<organism evidence="15 16">
    <name type="scientific">Mycoplasmopsis maculosa</name>
    <dbReference type="NCBI Taxonomy" id="114885"/>
    <lineage>
        <taxon>Bacteria</taxon>
        <taxon>Bacillati</taxon>
        <taxon>Mycoplasmatota</taxon>
        <taxon>Mycoplasmoidales</taxon>
        <taxon>Metamycoplasmataceae</taxon>
        <taxon>Mycoplasmopsis</taxon>
    </lineage>
</organism>
<dbReference type="PRINTS" id="PR00077">
    <property type="entry name" value="GPDHDRGNASE"/>
</dbReference>
<dbReference type="PANTHER" id="PTHR11728">
    <property type="entry name" value="GLYCEROL-3-PHOSPHATE DEHYDROGENASE"/>
    <property type="match status" value="1"/>
</dbReference>
<feature type="binding site" evidence="9">
    <location>
        <position position="108"/>
    </location>
    <ligand>
        <name>substrate</name>
    </ligand>
</feature>
<evidence type="ECO:0000256" key="1">
    <source>
        <dbReference type="ARBA" id="ARBA00011009"/>
    </source>
</evidence>
<dbReference type="SUPFAM" id="SSF48179">
    <property type="entry name" value="6-phosphogluconate dehydrogenase C-terminal domain-like"/>
    <property type="match status" value="1"/>
</dbReference>
<reference evidence="15 16" key="1">
    <citation type="submission" date="2019-01" db="EMBL/GenBank/DDBJ databases">
        <authorList>
            <consortium name="Pathogen Informatics"/>
        </authorList>
    </citation>
    <scope>NUCLEOTIDE SEQUENCE [LARGE SCALE GENOMIC DNA]</scope>
    <source>
        <strain evidence="15 16">NCTC10168</strain>
    </source>
</reference>
<evidence type="ECO:0000256" key="7">
    <source>
        <dbReference type="ARBA" id="ARBA00023264"/>
    </source>
</evidence>
<dbReference type="GO" id="GO:0005829">
    <property type="term" value="C:cytosol"/>
    <property type="evidence" value="ECO:0007669"/>
    <property type="project" value="TreeGrafter"/>
</dbReference>
<evidence type="ECO:0000256" key="8">
    <source>
        <dbReference type="PIRSR" id="PIRSR000114-1"/>
    </source>
</evidence>
<dbReference type="PANTHER" id="PTHR11728:SF1">
    <property type="entry name" value="GLYCEROL-3-PHOSPHATE DEHYDROGENASE [NAD(+)] 2, CHLOROPLASTIC"/>
    <property type="match status" value="1"/>
</dbReference>
<evidence type="ECO:0000256" key="9">
    <source>
        <dbReference type="PIRSR" id="PIRSR000114-2"/>
    </source>
</evidence>
<evidence type="ECO:0000259" key="14">
    <source>
        <dbReference type="Pfam" id="PF07479"/>
    </source>
</evidence>
<keyword evidence="3 11" id="KW-0560">Oxidoreductase</keyword>
<evidence type="ECO:0000256" key="6">
    <source>
        <dbReference type="ARBA" id="ARBA00023209"/>
    </source>
</evidence>
<comment type="catalytic activity">
    <reaction evidence="12">
        <text>sn-glycerol 3-phosphate + NADP(+) = dihydroxyacetone phosphate + NADPH + H(+)</text>
        <dbReference type="Rhea" id="RHEA:11096"/>
        <dbReference type="ChEBI" id="CHEBI:15378"/>
        <dbReference type="ChEBI" id="CHEBI:57597"/>
        <dbReference type="ChEBI" id="CHEBI:57642"/>
        <dbReference type="ChEBI" id="CHEBI:57783"/>
        <dbReference type="ChEBI" id="CHEBI:58349"/>
        <dbReference type="EC" id="1.1.1.94"/>
    </reaction>
</comment>
<dbReference type="SUPFAM" id="SSF51735">
    <property type="entry name" value="NAD(P)-binding Rossmann-fold domains"/>
    <property type="match status" value="1"/>
</dbReference>
<dbReference type="Proteomes" id="UP000290243">
    <property type="component" value="Chromosome"/>
</dbReference>
<protein>
    <recommendedName>
        <fullName evidence="12">Glycerol-3-phosphate dehydrogenase</fullName>
        <ecNumber evidence="12">1.1.1.94</ecNumber>
    </recommendedName>
</protein>
<keyword evidence="6" id="KW-0594">Phospholipid biosynthesis</keyword>
<feature type="domain" description="Glycerol-3-phosphate dehydrogenase NAD-dependent N-terminal" evidence="13">
    <location>
        <begin position="3"/>
        <end position="156"/>
    </location>
</feature>
<gene>
    <name evidence="15" type="primary">gpsA</name>
    <name evidence="15" type="ORF">NCTC10168_00606</name>
</gene>
<dbReference type="GO" id="GO:0051287">
    <property type="term" value="F:NAD binding"/>
    <property type="evidence" value="ECO:0007669"/>
    <property type="project" value="InterPro"/>
</dbReference>
<keyword evidence="5" id="KW-0443">Lipid metabolism</keyword>
<evidence type="ECO:0000313" key="15">
    <source>
        <dbReference type="EMBL" id="VEU75678.1"/>
    </source>
</evidence>
<feature type="active site" description="Proton acceptor" evidence="8">
    <location>
        <position position="192"/>
    </location>
</feature>
<dbReference type="RefSeq" id="WP_318024573.1">
    <property type="nucleotide sequence ID" value="NZ_LR215037.1"/>
</dbReference>